<evidence type="ECO:0000313" key="2">
    <source>
        <dbReference type="Proteomes" id="UP000765509"/>
    </source>
</evidence>
<accession>A0A9Q3DZN5</accession>
<name>A0A9Q3DZN5_9BASI</name>
<organism evidence="1 2">
    <name type="scientific">Austropuccinia psidii MF-1</name>
    <dbReference type="NCBI Taxonomy" id="1389203"/>
    <lineage>
        <taxon>Eukaryota</taxon>
        <taxon>Fungi</taxon>
        <taxon>Dikarya</taxon>
        <taxon>Basidiomycota</taxon>
        <taxon>Pucciniomycotina</taxon>
        <taxon>Pucciniomycetes</taxon>
        <taxon>Pucciniales</taxon>
        <taxon>Sphaerophragmiaceae</taxon>
        <taxon>Austropuccinia</taxon>
    </lineage>
</organism>
<protein>
    <submittedName>
        <fullName evidence="1">Uncharacterized protein</fullName>
    </submittedName>
</protein>
<reference evidence="1" key="1">
    <citation type="submission" date="2021-03" db="EMBL/GenBank/DDBJ databases">
        <title>Draft genome sequence of rust myrtle Austropuccinia psidii MF-1, a brazilian biotype.</title>
        <authorList>
            <person name="Quecine M.C."/>
            <person name="Pachon D.M.R."/>
            <person name="Bonatelli M.L."/>
            <person name="Correr F.H."/>
            <person name="Franceschini L.M."/>
            <person name="Leite T.F."/>
            <person name="Margarido G.R.A."/>
            <person name="Almeida C.A."/>
            <person name="Ferrarezi J.A."/>
            <person name="Labate C.A."/>
        </authorList>
    </citation>
    <scope>NUCLEOTIDE SEQUENCE</scope>
    <source>
        <strain evidence="1">MF-1</strain>
    </source>
</reference>
<sequence length="133" mass="15348">MLEKGWNIRLPEDTLRKYFIDIHPTASSFKIMLDKVKNYSNKSMNDAFTYAKRKLDKSHQVPDLEVGDLVLVSNLSFNNIKGPNKMKDSYLGPFVIFSMHGTKAFQGEFSCELENEHPIFPFSLIKHHQPADK</sequence>
<gene>
    <name evidence="1" type="ORF">O181_049316</name>
</gene>
<dbReference type="AlphaFoldDB" id="A0A9Q3DZN5"/>
<dbReference type="OrthoDB" id="117147at2759"/>
<dbReference type="Proteomes" id="UP000765509">
    <property type="component" value="Unassembled WGS sequence"/>
</dbReference>
<comment type="caution">
    <text evidence="1">The sequence shown here is derived from an EMBL/GenBank/DDBJ whole genome shotgun (WGS) entry which is preliminary data.</text>
</comment>
<dbReference type="EMBL" id="AVOT02021034">
    <property type="protein sequence ID" value="MBW0509601.1"/>
    <property type="molecule type" value="Genomic_DNA"/>
</dbReference>
<evidence type="ECO:0000313" key="1">
    <source>
        <dbReference type="EMBL" id="MBW0509601.1"/>
    </source>
</evidence>
<keyword evidence="2" id="KW-1185">Reference proteome</keyword>
<proteinExistence type="predicted"/>